<sequence>MRRIATKFEVVTNRPLPDYIYRRRRIAALVVLLVIVALIVWLLASLGGGKGTEEQPQPTSVNAFERETAVATPTASTSPSPSPTASQSATPTPTGTPALAAADKTTCAVEDLIVEARANQPSFGPEDRPTFYLTVKNPTKADCKVDLRKDGLKFEVYDLATNHRVWGDTDCNPSEDSGERVFPAGQERHYEAIWSRTTSAPNACDNRQPVPPGSYFLHTLVGENHSEAFTFNVK</sequence>
<feature type="region of interest" description="Disordered" evidence="1">
    <location>
        <begin position="68"/>
        <end position="99"/>
    </location>
</feature>
<feature type="compositionally biased region" description="Low complexity" evidence="1">
    <location>
        <begin position="69"/>
        <end position="99"/>
    </location>
</feature>
<evidence type="ECO:0000313" key="3">
    <source>
        <dbReference type="EMBL" id="AKK03968.1"/>
    </source>
</evidence>
<keyword evidence="4" id="KW-1185">Reference proteome</keyword>
<protein>
    <submittedName>
        <fullName evidence="3">Uncharacterized protein</fullName>
    </submittedName>
</protein>
<accession>A0A0G3GWR1</accession>
<keyword evidence="2" id="KW-1133">Transmembrane helix</keyword>
<evidence type="ECO:0000313" key="4">
    <source>
        <dbReference type="Proteomes" id="UP000035368"/>
    </source>
</evidence>
<keyword evidence="2" id="KW-0812">Transmembrane</keyword>
<feature type="transmembrane region" description="Helical" evidence="2">
    <location>
        <begin position="26"/>
        <end position="44"/>
    </location>
</feature>
<dbReference type="STRING" id="1050174.CEPID_10695"/>
<dbReference type="KEGG" id="cei:CEPID_10695"/>
<dbReference type="AlphaFoldDB" id="A0A0G3GWR1"/>
<evidence type="ECO:0000256" key="2">
    <source>
        <dbReference type="SAM" id="Phobius"/>
    </source>
</evidence>
<name>A0A0G3GWR1_9CORY</name>
<proteinExistence type="predicted"/>
<dbReference type="Proteomes" id="UP000035368">
    <property type="component" value="Chromosome"/>
</dbReference>
<dbReference type="EMBL" id="CP011541">
    <property type="protein sequence ID" value="AKK03968.1"/>
    <property type="molecule type" value="Genomic_DNA"/>
</dbReference>
<evidence type="ECO:0000256" key="1">
    <source>
        <dbReference type="SAM" id="MobiDB-lite"/>
    </source>
</evidence>
<dbReference type="PATRIC" id="fig|1050174.4.peg.2154"/>
<organism evidence="3 4">
    <name type="scientific">Corynebacterium epidermidicanis</name>
    <dbReference type="NCBI Taxonomy" id="1050174"/>
    <lineage>
        <taxon>Bacteria</taxon>
        <taxon>Bacillati</taxon>
        <taxon>Actinomycetota</taxon>
        <taxon>Actinomycetes</taxon>
        <taxon>Mycobacteriales</taxon>
        <taxon>Corynebacteriaceae</taxon>
        <taxon>Corynebacterium</taxon>
    </lineage>
</organism>
<keyword evidence="2" id="KW-0472">Membrane</keyword>
<reference evidence="3 4" key="1">
    <citation type="submission" date="2015-05" db="EMBL/GenBank/DDBJ databases">
        <title>Complete genome sequence of Corynebacterium epidermidicanis DSM 45586, isolated from the skin of a dog suffering from pruritus.</title>
        <authorList>
            <person name="Ruckert C."/>
            <person name="Albersmeier A."/>
            <person name="Winkler A."/>
            <person name="Tauch A."/>
        </authorList>
    </citation>
    <scope>NUCLEOTIDE SEQUENCE [LARGE SCALE GENOMIC DNA]</scope>
    <source>
        <strain evidence="3 4">DSM 45586</strain>
    </source>
</reference>
<gene>
    <name evidence="3" type="ORF">CEPID_10695</name>
</gene>